<dbReference type="Pfam" id="PF17681">
    <property type="entry name" value="GCP_N_terminal"/>
    <property type="match status" value="1"/>
</dbReference>
<proteinExistence type="predicted"/>
<dbReference type="Gene3D" id="1.20.120.1900">
    <property type="entry name" value="Gamma-tubulin complex, C-terminal domain"/>
    <property type="match status" value="1"/>
</dbReference>
<evidence type="ECO:0000256" key="1">
    <source>
        <dbReference type="ARBA" id="ARBA00022701"/>
    </source>
</evidence>
<dbReference type="InterPro" id="IPR041470">
    <property type="entry name" value="GCP_N"/>
</dbReference>
<feature type="compositionally biased region" description="Low complexity" evidence="2">
    <location>
        <begin position="623"/>
        <end position="640"/>
    </location>
</feature>
<dbReference type="GO" id="GO:0005874">
    <property type="term" value="C:microtubule"/>
    <property type="evidence" value="ECO:0007669"/>
    <property type="project" value="UniProtKB-KW"/>
</dbReference>
<feature type="region of interest" description="Disordered" evidence="2">
    <location>
        <begin position="623"/>
        <end position="645"/>
    </location>
</feature>
<gene>
    <name evidence="4" type="ORF">TAT_000149100</name>
    <name evidence="5" type="ORF">TAV_000149200</name>
</gene>
<evidence type="ECO:0000256" key="2">
    <source>
        <dbReference type="SAM" id="MobiDB-lite"/>
    </source>
</evidence>
<evidence type="ECO:0000313" key="5">
    <source>
        <dbReference type="EMBL" id="SVP91308.1"/>
    </source>
</evidence>
<dbReference type="InterPro" id="IPR042241">
    <property type="entry name" value="GCP_C_sf"/>
</dbReference>
<sequence>MSLFESFEIFCPEFVDSGHHFGLFDRKYLELITKTGHLYKKLRNFCENIPNPDYASELSNIFTNNGKFTTDFEPESLEFFSTNTHIHGLIENTDSFMENCITLHNINEFKPSPYYLCCFANSMNSHLNEYRNYFNSLRNLTHLSVQVSCVSKFTEKLFKLLQLLNNVIVQFEYKSLEYKDGFPKFRCLLEILDQDYPDEFNNIVNSKLRDDLLELFKTQLTYWLIYGKLIDPFGEFIISSSECEKSDLKSKSASIFISELLNFKPNNSSSECNHFLTISNLVYSSRISDNATFGPVDHNTANTILMIGKLVPILNCISANSSINKVLKKLADDCLFKNWNEVTSDTEKFSSSIENYRLQFSTILWDTYNPKYNILNKIKLLKSVYLLLEKPIYDQLFEQSYDIMSMNFGENELKSVNKSFTTIINRLKDDMDSGLSLENENLDNFKFMKFTNQFDINSSFKLINDIELNEGCYEVGNESSIWYPELIYVMNGFNMNIVVDLQLVNQSKEFSLVISPKIFNSANGRSFNDYRTLNCKCLLINFRVIHSNFANLTFSIDIVLNHNPSDCENKFTRSLISRIEKVVEYKESNLKLGIEIMLKRNSLKVFLKSVPDEFCFLNNYSTQSSNPSNYSNQSNPSNPSGSFDNENVDDLEIAGGVTISTKSSEHEEDLYGLDNNSINLKIEINQENMIELLKLVSEFSYVGIVHHSKDLDYSLSELNIKGISNKIKILSWNYYTINYDTLNCSQKINLNNSSQVNFNHDFDNWANIILYYNTKDINFINTKPYYQVFQLLFNTKKIMYGLEYKFLTDFKIRTRYTECENNLKYSEHMLLIRKTFAFKHFLHSRLSRLLSSLYSLVIVPSYLELESFMNNSNDFLKIIHNHDEYITKIQRLFVSNENVVSSYIQCLNVCLRFIMTFDTFKEFLGLSYGEVYEYLYLIDQLRYFSRHYNFLGKRLRITLLYWKITII</sequence>
<dbReference type="VEuPathDB" id="PiroplasmaDB:TA14500"/>
<dbReference type="EMBL" id="UIVT01000002">
    <property type="protein sequence ID" value="SVP90780.1"/>
    <property type="molecule type" value="Genomic_DNA"/>
</dbReference>
<keyword evidence="1" id="KW-0493">Microtubule</keyword>
<name>A0A3B0NAK2_THEAN</name>
<dbReference type="AlphaFoldDB" id="A0A3B0NAK2"/>
<feature type="domain" description="Gamma tubulin complex component protein N-terminal" evidence="3">
    <location>
        <begin position="33"/>
        <end position="367"/>
    </location>
</feature>
<evidence type="ECO:0000259" key="3">
    <source>
        <dbReference type="Pfam" id="PF17681"/>
    </source>
</evidence>
<evidence type="ECO:0000313" key="4">
    <source>
        <dbReference type="EMBL" id="SVP90780.1"/>
    </source>
</evidence>
<accession>A0A3B0NAK2</accession>
<protein>
    <submittedName>
        <fullName evidence="5">Spc97 / Spc98 family, putative</fullName>
    </submittedName>
</protein>
<reference evidence="5" key="1">
    <citation type="submission" date="2018-07" db="EMBL/GenBank/DDBJ databases">
        <authorList>
            <person name="Quirk P.G."/>
            <person name="Krulwich T.A."/>
        </authorList>
    </citation>
    <scope>NUCLEOTIDE SEQUENCE</scope>
    <source>
        <strain evidence="5">Anand</strain>
    </source>
</reference>
<organism evidence="5">
    <name type="scientific">Theileria annulata</name>
    <dbReference type="NCBI Taxonomy" id="5874"/>
    <lineage>
        <taxon>Eukaryota</taxon>
        <taxon>Sar</taxon>
        <taxon>Alveolata</taxon>
        <taxon>Apicomplexa</taxon>
        <taxon>Aconoidasida</taxon>
        <taxon>Piroplasmida</taxon>
        <taxon>Theileriidae</taxon>
        <taxon>Theileria</taxon>
    </lineage>
</organism>
<dbReference type="EMBL" id="UIVS01000002">
    <property type="protein sequence ID" value="SVP91308.1"/>
    <property type="molecule type" value="Genomic_DNA"/>
</dbReference>